<evidence type="ECO:0000313" key="1">
    <source>
        <dbReference type="EMBL" id="SHN47544.1"/>
    </source>
</evidence>
<dbReference type="Proteomes" id="UP000184440">
    <property type="component" value="Unassembled WGS sequence"/>
</dbReference>
<evidence type="ECO:0000313" key="2">
    <source>
        <dbReference type="Proteomes" id="UP000184440"/>
    </source>
</evidence>
<sequence>MHAQIMDKHSLIDHELLEQHYISQVNHAIATGRDDLVADLTYQRDAEVSRSTPLRALLKRAARHQR</sequence>
<name>A0A1M7RMS3_9ACTN</name>
<proteinExistence type="predicted"/>
<keyword evidence="2" id="KW-1185">Reference proteome</keyword>
<dbReference type="EMBL" id="FRCS01000025">
    <property type="protein sequence ID" value="SHN47544.1"/>
    <property type="molecule type" value="Genomic_DNA"/>
</dbReference>
<accession>A0A1M7RMS3</accession>
<organism evidence="1 2">
    <name type="scientific">Cryptosporangium aurantiacum</name>
    <dbReference type="NCBI Taxonomy" id="134849"/>
    <lineage>
        <taxon>Bacteria</taxon>
        <taxon>Bacillati</taxon>
        <taxon>Actinomycetota</taxon>
        <taxon>Actinomycetes</taxon>
        <taxon>Cryptosporangiales</taxon>
        <taxon>Cryptosporangiaceae</taxon>
        <taxon>Cryptosporangium</taxon>
    </lineage>
</organism>
<gene>
    <name evidence="1" type="ORF">SAMN05443668_1254</name>
</gene>
<reference evidence="1 2" key="1">
    <citation type="submission" date="2016-11" db="EMBL/GenBank/DDBJ databases">
        <authorList>
            <person name="Jaros S."/>
            <person name="Januszkiewicz K."/>
            <person name="Wedrychowicz H."/>
        </authorList>
    </citation>
    <scope>NUCLEOTIDE SEQUENCE [LARGE SCALE GENOMIC DNA]</scope>
    <source>
        <strain evidence="1 2">DSM 46144</strain>
    </source>
</reference>
<dbReference type="STRING" id="134849.SAMN05443668_1254"/>
<protein>
    <submittedName>
        <fullName evidence="1">Uncharacterized protein</fullName>
    </submittedName>
</protein>
<dbReference type="AlphaFoldDB" id="A0A1M7RMS3"/>